<feature type="transmembrane region" description="Helical" evidence="7">
    <location>
        <begin position="116"/>
        <end position="136"/>
    </location>
</feature>
<proteinExistence type="inferred from homology"/>
<keyword evidence="5 7" id="KW-1133">Transmembrane helix</keyword>
<sequence>MKREFDFTGSLLNSYSQIFFSDNRLFAGILILVTFVDFYTGLFGLLAVLTTTLLARYLGFHPFKIQQGYYGFNSLLVGLGLGIFFQPGPLLVLIVILASILTLFIAVSCEGIIGKYALPYLSIPFVLSMWILTLASREFQALGLNERGIYTLNDLYVIGGNSLIQVYDWWNRLAIHPSIRAYFLSLGAILFQYNMLTGILVAVGLLLYSRIAFTLSLLGFYTAYFFYLLIGAPFSEVSYSYIGFNYILTAIATGGYFIIPNKNSYVWAILTIPLVVVMTIGLSRILAVFYLPVYSLPFNVLSLLFLYVLKFRVDNRANLTPVLIQQNTPEKNLYSYLNFMERFGKESTVPVHLPFFGEWIVTQGHNGEYTHRDRWRHAWDFEIADETGQTWKNSGDFREDYFCYDKTVIAPADGTIEAVVDDVPDNTIGERNLEQNWGNTIVIKHEDDLFTKLSHLKPGSIQVKPGDKVRKGDMLARCGNSGNSPYPHLHFQIQQTPYIGSETLDYPICNYMLRQNKEFSLKTYAIPEKGDRVSAVQVNSALKKAFHFIPGEKIRFTLENTSEPLIWDVKINEFLNTYIECRKTGSKAWFKTDDAMLYFTHFEGERDSLLYHFYCAAFRVCFGYYKGLVIEDSFPLSMVFSKKDLIFQDFTAPFFRYKKGQYQLSYTSLEETLSNTHLLLESVVTTYSFGKIRSHTSYACDVDNGGLKTVSIHQKSRTWKALCAIE</sequence>
<feature type="transmembrane region" description="Helical" evidence="7">
    <location>
        <begin position="182"/>
        <end position="205"/>
    </location>
</feature>
<reference evidence="10" key="1">
    <citation type="journal article" date="2015" name="MBio">
        <title>Genome-Resolved Metagenomic Analysis Reveals Roles for Candidate Phyla and Other Microbial Community Members in Biogeochemical Transformations in Oil Reservoirs.</title>
        <authorList>
            <person name="Hu P."/>
            <person name="Tom L."/>
            <person name="Singh A."/>
            <person name="Thomas B.C."/>
            <person name="Baker B.J."/>
            <person name="Piceno Y.M."/>
            <person name="Andersen G.L."/>
            <person name="Banfield J.F."/>
        </authorList>
    </citation>
    <scope>NUCLEOTIDE SEQUENCE [LARGE SCALE GENOMIC DNA]</scope>
</reference>
<evidence type="ECO:0000256" key="3">
    <source>
        <dbReference type="ARBA" id="ARBA00022475"/>
    </source>
</evidence>
<feature type="transmembrane region" description="Helical" evidence="7">
    <location>
        <begin position="67"/>
        <end position="85"/>
    </location>
</feature>
<keyword evidence="6 7" id="KW-0472">Membrane</keyword>
<evidence type="ECO:0000256" key="1">
    <source>
        <dbReference type="ARBA" id="ARBA00004651"/>
    </source>
</evidence>
<dbReference type="Gene3D" id="2.70.70.10">
    <property type="entry name" value="Glucose Permease (Domain IIA)"/>
    <property type="match status" value="1"/>
</dbReference>
<dbReference type="InterPro" id="IPR029020">
    <property type="entry name" value="Ammonium/urea_transptr"/>
</dbReference>
<evidence type="ECO:0000256" key="2">
    <source>
        <dbReference type="ARBA" id="ARBA00005914"/>
    </source>
</evidence>
<comment type="subcellular location">
    <subcellularLocation>
        <location evidence="1">Cell membrane</location>
        <topology evidence="1">Multi-pass membrane protein</topology>
    </subcellularLocation>
</comment>
<dbReference type="Gene3D" id="1.10.3430.10">
    <property type="entry name" value="Ammonium transporter AmtB like domains"/>
    <property type="match status" value="1"/>
</dbReference>
<dbReference type="PATRIC" id="fig|294710.3.peg.1732"/>
<evidence type="ECO:0000256" key="4">
    <source>
        <dbReference type="ARBA" id="ARBA00022692"/>
    </source>
</evidence>
<feature type="domain" description="M23ase beta-sheet core" evidence="8">
    <location>
        <begin position="405"/>
        <end position="495"/>
    </location>
</feature>
<gene>
    <name evidence="9" type="ORF">XD92_1283</name>
</gene>
<name>A0A101HG77_9BACT</name>
<evidence type="ECO:0000256" key="6">
    <source>
        <dbReference type="ARBA" id="ARBA00023136"/>
    </source>
</evidence>
<dbReference type="PANTHER" id="PTHR10464">
    <property type="entry name" value="UREA TRANSPORTER"/>
    <property type="match status" value="1"/>
</dbReference>
<dbReference type="InterPro" id="IPR016047">
    <property type="entry name" value="M23ase_b-sheet_dom"/>
</dbReference>
<evidence type="ECO:0000313" key="9">
    <source>
        <dbReference type="EMBL" id="KUK76266.1"/>
    </source>
</evidence>
<dbReference type="InterPro" id="IPR004937">
    <property type="entry name" value="Urea_transporter"/>
</dbReference>
<comment type="similarity">
    <text evidence="2">Belongs to the urea transporter family.</text>
</comment>
<evidence type="ECO:0000256" key="5">
    <source>
        <dbReference type="ARBA" id="ARBA00022989"/>
    </source>
</evidence>
<comment type="caution">
    <text evidence="9">The sequence shown here is derived from an EMBL/GenBank/DDBJ whole genome shotgun (WGS) entry which is preliminary data.</text>
</comment>
<organism evidence="9 10">
    <name type="scientific">Proteiniphilum acetatigenes</name>
    <dbReference type="NCBI Taxonomy" id="294710"/>
    <lineage>
        <taxon>Bacteria</taxon>
        <taxon>Pseudomonadati</taxon>
        <taxon>Bacteroidota</taxon>
        <taxon>Bacteroidia</taxon>
        <taxon>Bacteroidales</taxon>
        <taxon>Dysgonomonadaceae</taxon>
        <taxon>Proteiniphilum</taxon>
    </lineage>
</organism>
<dbReference type="EMBL" id="LGGN01000277">
    <property type="protein sequence ID" value="KUK76266.1"/>
    <property type="molecule type" value="Genomic_DNA"/>
</dbReference>
<dbReference type="Proteomes" id="UP000053860">
    <property type="component" value="Unassembled WGS sequence"/>
</dbReference>
<dbReference type="Pfam" id="PF03253">
    <property type="entry name" value="UT"/>
    <property type="match status" value="1"/>
</dbReference>
<dbReference type="GO" id="GO:0015204">
    <property type="term" value="F:urea transmembrane transporter activity"/>
    <property type="evidence" value="ECO:0007669"/>
    <property type="project" value="InterPro"/>
</dbReference>
<accession>A0A101HG77</accession>
<feature type="transmembrane region" description="Helical" evidence="7">
    <location>
        <begin position="265"/>
        <end position="282"/>
    </location>
</feature>
<keyword evidence="4 7" id="KW-0812">Transmembrane</keyword>
<protein>
    <submittedName>
        <fullName evidence="9">Cell wall endopeptidase, family M23/M37</fullName>
    </submittedName>
</protein>
<feature type="transmembrane region" description="Helical" evidence="7">
    <location>
        <begin position="211"/>
        <end position="230"/>
    </location>
</feature>
<feature type="transmembrane region" description="Helical" evidence="7">
    <location>
        <begin position="289"/>
        <end position="309"/>
    </location>
</feature>
<feature type="transmembrane region" description="Helical" evidence="7">
    <location>
        <begin position="91"/>
        <end position="109"/>
    </location>
</feature>
<dbReference type="Pfam" id="PF01551">
    <property type="entry name" value="Peptidase_M23"/>
    <property type="match status" value="1"/>
</dbReference>
<evidence type="ECO:0000259" key="8">
    <source>
        <dbReference type="Pfam" id="PF01551"/>
    </source>
</evidence>
<feature type="transmembrane region" description="Helical" evidence="7">
    <location>
        <begin position="148"/>
        <end position="170"/>
    </location>
</feature>
<dbReference type="PANTHER" id="PTHR10464:SF4">
    <property type="entry name" value="UREA TRANSPORTER"/>
    <property type="match status" value="1"/>
</dbReference>
<feature type="transmembrane region" description="Helical" evidence="7">
    <location>
        <begin position="242"/>
        <end position="259"/>
    </location>
</feature>
<evidence type="ECO:0000256" key="7">
    <source>
        <dbReference type="SAM" id="Phobius"/>
    </source>
</evidence>
<dbReference type="InterPro" id="IPR011055">
    <property type="entry name" value="Dup_hybrid_motif"/>
</dbReference>
<dbReference type="AlphaFoldDB" id="A0A101HG77"/>
<keyword evidence="3" id="KW-1003">Cell membrane</keyword>
<dbReference type="GO" id="GO:0005886">
    <property type="term" value="C:plasma membrane"/>
    <property type="evidence" value="ECO:0007669"/>
    <property type="project" value="UniProtKB-SubCell"/>
</dbReference>
<dbReference type="SUPFAM" id="SSF51261">
    <property type="entry name" value="Duplicated hybrid motif"/>
    <property type="match status" value="1"/>
</dbReference>
<evidence type="ECO:0000313" key="10">
    <source>
        <dbReference type="Proteomes" id="UP000053860"/>
    </source>
</evidence>
<feature type="transmembrane region" description="Helical" evidence="7">
    <location>
        <begin position="25"/>
        <end position="55"/>
    </location>
</feature>
<dbReference type="CDD" id="cd12797">
    <property type="entry name" value="M23_peptidase"/>
    <property type="match status" value="1"/>
</dbReference>